<sequence length="186" mass="20407">MPNVAEKMTQRLVSAALIKPEDSSLYQYGLQQGLFMLLNFFTTVVVGLLFGMLWQSILFSLVYMPLRMNAGGYHARTPLRCYAFSTALIFAVLSVIRLVLHNKLICGIIAVAGAAVIFALAPVGDANKPLDEIERKVYRKRACLTLVFWLMALLFGFALGWESVTATIATAIATLCVILLLGKSSI</sequence>
<evidence type="ECO:0000256" key="6">
    <source>
        <dbReference type="ARBA" id="ARBA00023136"/>
    </source>
</evidence>
<dbReference type="AlphaFoldDB" id="A0A645HC11"/>
<comment type="caution">
    <text evidence="8">The sequence shown here is derived from an EMBL/GenBank/DDBJ whole genome shotgun (WGS) entry which is preliminary data.</text>
</comment>
<accession>A0A645HC11</accession>
<evidence type="ECO:0000256" key="3">
    <source>
        <dbReference type="ARBA" id="ARBA00022692"/>
    </source>
</evidence>
<name>A0A645HC11_9ZZZZ</name>
<organism evidence="8">
    <name type="scientific">bioreactor metagenome</name>
    <dbReference type="NCBI Taxonomy" id="1076179"/>
    <lineage>
        <taxon>unclassified sequences</taxon>
        <taxon>metagenomes</taxon>
        <taxon>ecological metagenomes</taxon>
    </lineage>
</organism>
<dbReference type="GO" id="GO:0009372">
    <property type="term" value="P:quorum sensing"/>
    <property type="evidence" value="ECO:0007669"/>
    <property type="project" value="InterPro"/>
</dbReference>
<dbReference type="EC" id="3.4.-.-" evidence="8"/>
<gene>
    <name evidence="8" type="primary">agrB_16</name>
    <name evidence="8" type="ORF">SDC9_183561</name>
</gene>
<evidence type="ECO:0000256" key="7">
    <source>
        <dbReference type="SAM" id="Phobius"/>
    </source>
</evidence>
<feature type="transmembrane region" description="Helical" evidence="7">
    <location>
        <begin position="102"/>
        <end position="121"/>
    </location>
</feature>
<evidence type="ECO:0000256" key="5">
    <source>
        <dbReference type="ARBA" id="ARBA00022989"/>
    </source>
</evidence>
<dbReference type="GO" id="GO:0008233">
    <property type="term" value="F:peptidase activity"/>
    <property type="evidence" value="ECO:0007669"/>
    <property type="project" value="UniProtKB-KW"/>
</dbReference>
<evidence type="ECO:0000256" key="4">
    <source>
        <dbReference type="ARBA" id="ARBA00022801"/>
    </source>
</evidence>
<keyword evidence="3 7" id="KW-0812">Transmembrane</keyword>
<reference evidence="8" key="1">
    <citation type="submission" date="2019-08" db="EMBL/GenBank/DDBJ databases">
        <authorList>
            <person name="Kucharzyk K."/>
            <person name="Murdoch R.W."/>
            <person name="Higgins S."/>
            <person name="Loffler F."/>
        </authorList>
    </citation>
    <scope>NUCLEOTIDE SEQUENCE</scope>
</reference>
<proteinExistence type="predicted"/>
<feature type="transmembrane region" description="Helical" evidence="7">
    <location>
        <begin position="79"/>
        <end position="96"/>
    </location>
</feature>
<evidence type="ECO:0000256" key="2">
    <source>
        <dbReference type="ARBA" id="ARBA00022670"/>
    </source>
</evidence>
<keyword evidence="1" id="KW-1003">Cell membrane</keyword>
<dbReference type="GO" id="GO:0016020">
    <property type="term" value="C:membrane"/>
    <property type="evidence" value="ECO:0007669"/>
    <property type="project" value="InterPro"/>
</dbReference>
<dbReference type="Pfam" id="PF04647">
    <property type="entry name" value="AgrB"/>
    <property type="match status" value="1"/>
</dbReference>
<protein>
    <submittedName>
        <fullName evidence="8">Accessory gene regulator protein B</fullName>
        <ecNumber evidence="8">3.4.-.-</ecNumber>
    </submittedName>
</protein>
<feature type="transmembrane region" description="Helical" evidence="7">
    <location>
        <begin position="142"/>
        <end position="159"/>
    </location>
</feature>
<feature type="transmembrane region" description="Helical" evidence="7">
    <location>
        <begin position="165"/>
        <end position="182"/>
    </location>
</feature>
<keyword evidence="6 7" id="KW-0472">Membrane</keyword>
<feature type="transmembrane region" description="Helical" evidence="7">
    <location>
        <begin position="34"/>
        <end position="58"/>
    </location>
</feature>
<dbReference type="SMART" id="SM00793">
    <property type="entry name" value="AgrB"/>
    <property type="match status" value="1"/>
</dbReference>
<keyword evidence="4 8" id="KW-0378">Hydrolase</keyword>
<dbReference type="InterPro" id="IPR006741">
    <property type="entry name" value="AgrB"/>
</dbReference>
<keyword evidence="5 7" id="KW-1133">Transmembrane helix</keyword>
<evidence type="ECO:0000313" key="8">
    <source>
        <dbReference type="EMBL" id="MPN36056.1"/>
    </source>
</evidence>
<keyword evidence="2" id="KW-0645">Protease</keyword>
<dbReference type="EMBL" id="VSSQ01089976">
    <property type="protein sequence ID" value="MPN36056.1"/>
    <property type="molecule type" value="Genomic_DNA"/>
</dbReference>
<evidence type="ECO:0000256" key="1">
    <source>
        <dbReference type="ARBA" id="ARBA00022475"/>
    </source>
</evidence>
<dbReference type="GO" id="GO:0006508">
    <property type="term" value="P:proteolysis"/>
    <property type="evidence" value="ECO:0007669"/>
    <property type="project" value="UniProtKB-KW"/>
</dbReference>